<accession>A0AAN6N554</accession>
<keyword evidence="1" id="KW-0732">Signal</keyword>
<evidence type="ECO:0000256" key="1">
    <source>
        <dbReference type="SAM" id="SignalP"/>
    </source>
</evidence>
<feature type="chain" id="PRO_5043006452" description="DUF8021 domain-containing protein" evidence="1">
    <location>
        <begin position="19"/>
        <end position="273"/>
    </location>
</feature>
<evidence type="ECO:0000313" key="4">
    <source>
        <dbReference type="Proteomes" id="UP001303473"/>
    </source>
</evidence>
<feature type="domain" description="DUF8021" evidence="2">
    <location>
        <begin position="150"/>
        <end position="264"/>
    </location>
</feature>
<organism evidence="3 4">
    <name type="scientific">Diplogelasinospora grovesii</name>
    <dbReference type="NCBI Taxonomy" id="303347"/>
    <lineage>
        <taxon>Eukaryota</taxon>
        <taxon>Fungi</taxon>
        <taxon>Dikarya</taxon>
        <taxon>Ascomycota</taxon>
        <taxon>Pezizomycotina</taxon>
        <taxon>Sordariomycetes</taxon>
        <taxon>Sordariomycetidae</taxon>
        <taxon>Sordariales</taxon>
        <taxon>Diplogelasinosporaceae</taxon>
        <taxon>Diplogelasinospora</taxon>
    </lineage>
</organism>
<evidence type="ECO:0000259" key="2">
    <source>
        <dbReference type="Pfam" id="PF26061"/>
    </source>
</evidence>
<dbReference type="Pfam" id="PF26061">
    <property type="entry name" value="DUF8021"/>
    <property type="match status" value="1"/>
</dbReference>
<proteinExistence type="predicted"/>
<gene>
    <name evidence="3" type="ORF">QBC46DRAFT_265008</name>
</gene>
<dbReference type="EMBL" id="MU853826">
    <property type="protein sequence ID" value="KAK3938609.1"/>
    <property type="molecule type" value="Genomic_DNA"/>
</dbReference>
<dbReference type="Proteomes" id="UP001303473">
    <property type="component" value="Unassembled WGS sequence"/>
</dbReference>
<dbReference type="InterPro" id="IPR058334">
    <property type="entry name" value="DUF8021"/>
</dbReference>
<protein>
    <recommendedName>
        <fullName evidence="2">DUF8021 domain-containing protein</fullName>
    </recommendedName>
</protein>
<evidence type="ECO:0000313" key="3">
    <source>
        <dbReference type="EMBL" id="KAK3938609.1"/>
    </source>
</evidence>
<keyword evidence="4" id="KW-1185">Reference proteome</keyword>
<feature type="signal peptide" evidence="1">
    <location>
        <begin position="1"/>
        <end position="18"/>
    </location>
</feature>
<name>A0AAN6N554_9PEZI</name>
<sequence>MRYESLLFLCAGASRVLAACTRSLLEDATSAYIRAQSSGQPSLLPLASSNLSYSENDTPMDISKGVLSQAVTIDFNRSLHDAAQCATFTEITAATNKHPYVIHTRMLLDSDNKITTIESVVTDDGDWAFNATGQLQWTKQEKWDPISEAKRDSRAVIKGAGDAYLDQWGNSSIQVPLGTPCARLEGGSYTGQRSPTANTCKMPAFPNPLKVGNRRYVIDEELGAVDIFNGFPFLEKSKPASYSVPSSNLIRVEEGKIRYIHEVTVCLTPHCGR</sequence>
<reference evidence="4" key="1">
    <citation type="journal article" date="2023" name="Mol. Phylogenet. Evol.">
        <title>Genome-scale phylogeny and comparative genomics of the fungal order Sordariales.</title>
        <authorList>
            <person name="Hensen N."/>
            <person name="Bonometti L."/>
            <person name="Westerberg I."/>
            <person name="Brannstrom I.O."/>
            <person name="Guillou S."/>
            <person name="Cros-Aarteil S."/>
            <person name="Calhoun S."/>
            <person name="Haridas S."/>
            <person name="Kuo A."/>
            <person name="Mondo S."/>
            <person name="Pangilinan J."/>
            <person name="Riley R."/>
            <person name="LaButti K."/>
            <person name="Andreopoulos B."/>
            <person name="Lipzen A."/>
            <person name="Chen C."/>
            <person name="Yan M."/>
            <person name="Daum C."/>
            <person name="Ng V."/>
            <person name="Clum A."/>
            <person name="Steindorff A."/>
            <person name="Ohm R.A."/>
            <person name="Martin F."/>
            <person name="Silar P."/>
            <person name="Natvig D.O."/>
            <person name="Lalanne C."/>
            <person name="Gautier V."/>
            <person name="Ament-Velasquez S.L."/>
            <person name="Kruys A."/>
            <person name="Hutchinson M.I."/>
            <person name="Powell A.J."/>
            <person name="Barry K."/>
            <person name="Miller A.N."/>
            <person name="Grigoriev I.V."/>
            <person name="Debuchy R."/>
            <person name="Gladieux P."/>
            <person name="Hiltunen Thoren M."/>
            <person name="Johannesson H."/>
        </authorList>
    </citation>
    <scope>NUCLEOTIDE SEQUENCE [LARGE SCALE GENOMIC DNA]</scope>
    <source>
        <strain evidence="4">CBS 340.73</strain>
    </source>
</reference>
<dbReference type="AlphaFoldDB" id="A0AAN6N554"/>
<comment type="caution">
    <text evidence="3">The sequence shown here is derived from an EMBL/GenBank/DDBJ whole genome shotgun (WGS) entry which is preliminary data.</text>
</comment>